<accession>A0AA49GJV0</accession>
<evidence type="ECO:0000259" key="3">
    <source>
        <dbReference type="Pfam" id="PF09375"/>
    </source>
</evidence>
<dbReference type="AlphaFoldDB" id="A0AA49GJV0"/>
<dbReference type="EMBL" id="CP120682">
    <property type="protein sequence ID" value="WKN35398.1"/>
    <property type="molecule type" value="Genomic_DNA"/>
</dbReference>
<sequence length="358" mass="39322">MRKSFVGLLLFAVLPLSCTEDNGEVEDQFDRGRILENVASNLIVPAYQDFASKTAALVQDVASFTAEPSSVTLNDAKSAWKEATLSWKTAEAFNFGPVDQLTLETSIDLWPTSASGIEQAVENYNGADTYLDGIGSNRKGLPAIEYLLYHADEAQVVEEFADQKRADYLNLLAQALSEHASTVLDAWENGYEETFIANTGNDANASTTLLANEMIFLLETVKNYKVATPLGLRTLSDPLPDQVESRYAKISLELIEANLKVVEEIFTGQEGRGFDDYLNALNIDDGEGNALSIIIFQQIQKSQQSLSAIDEPLQDAVLNKKGAVEQLFVDLQELTVLLKNDMMSRLGLLVIFSDNDGD</sequence>
<comment type="subcellular location">
    <subcellularLocation>
        <location evidence="1">Cell envelope</location>
    </subcellularLocation>
</comment>
<dbReference type="GO" id="GO:0030313">
    <property type="term" value="C:cell envelope"/>
    <property type="evidence" value="ECO:0007669"/>
    <property type="project" value="UniProtKB-SubCell"/>
</dbReference>
<dbReference type="InterPro" id="IPR034984">
    <property type="entry name" value="Imelysin-like_IPPA"/>
</dbReference>
<protein>
    <submittedName>
        <fullName evidence="4">Imelysin family protein</fullName>
    </submittedName>
</protein>
<dbReference type="Gene3D" id="1.20.1420.20">
    <property type="entry name" value="M75 peptidase, HXXE motif"/>
    <property type="match status" value="1"/>
</dbReference>
<gene>
    <name evidence="4" type="ORF">K4G66_23775</name>
</gene>
<keyword evidence="2" id="KW-0732">Signal</keyword>
<name>A0AA49GJV0_9BACT</name>
<proteinExistence type="predicted"/>
<dbReference type="CDD" id="cd14659">
    <property type="entry name" value="Imelysin-like_IPPA"/>
    <property type="match status" value="1"/>
</dbReference>
<evidence type="ECO:0000256" key="2">
    <source>
        <dbReference type="ARBA" id="ARBA00022729"/>
    </source>
</evidence>
<dbReference type="Pfam" id="PF09375">
    <property type="entry name" value="Peptidase_M75"/>
    <property type="match status" value="1"/>
</dbReference>
<evidence type="ECO:0000256" key="1">
    <source>
        <dbReference type="ARBA" id="ARBA00004196"/>
    </source>
</evidence>
<feature type="domain" description="Imelysin-like" evidence="3">
    <location>
        <begin position="43"/>
        <end position="323"/>
    </location>
</feature>
<dbReference type="InterPro" id="IPR018976">
    <property type="entry name" value="Imelysin-like"/>
</dbReference>
<reference evidence="4" key="1">
    <citation type="journal article" date="2023" name="Comput. Struct. Biotechnol. J.">
        <title>Discovery of a novel marine Bacteroidetes with a rich repertoire of carbohydrate-active enzymes.</title>
        <authorList>
            <person name="Chen B."/>
            <person name="Liu G."/>
            <person name="Chen Q."/>
            <person name="Wang H."/>
            <person name="Liu L."/>
            <person name="Tang K."/>
        </authorList>
    </citation>
    <scope>NUCLEOTIDE SEQUENCE</scope>
    <source>
        <strain evidence="4">TK19036</strain>
    </source>
</reference>
<reference evidence="4" key="2">
    <citation type="journal article" date="2024" name="Antonie Van Leeuwenhoek">
        <title>Roseihalotalea indica gen. nov., sp. nov., a halophilic Bacteroidetes from mesopelagic Southwest Indian Ocean with higher carbohydrate metabolic potential.</title>
        <authorList>
            <person name="Chen B."/>
            <person name="Zhang M."/>
            <person name="Lin D."/>
            <person name="Ye J."/>
            <person name="Tang K."/>
        </authorList>
    </citation>
    <scope>NUCLEOTIDE SEQUENCE</scope>
    <source>
        <strain evidence="4">TK19036</strain>
    </source>
</reference>
<organism evidence="4">
    <name type="scientific">Roseihalotalea indica</name>
    <dbReference type="NCBI Taxonomy" id="2867963"/>
    <lineage>
        <taxon>Bacteria</taxon>
        <taxon>Pseudomonadati</taxon>
        <taxon>Bacteroidota</taxon>
        <taxon>Cytophagia</taxon>
        <taxon>Cytophagales</taxon>
        <taxon>Catalimonadaceae</taxon>
        <taxon>Roseihalotalea</taxon>
    </lineage>
</organism>
<dbReference type="InterPro" id="IPR038352">
    <property type="entry name" value="Imelysin_sf"/>
</dbReference>
<evidence type="ECO:0000313" key="4">
    <source>
        <dbReference type="EMBL" id="WKN35398.1"/>
    </source>
</evidence>